<name>A0A4R2PWI5_9RHOB</name>
<evidence type="ECO:0000256" key="15">
    <source>
        <dbReference type="PIRSR" id="PIRSR006135-1"/>
    </source>
</evidence>
<keyword evidence="11 14" id="KW-0418">Kinase</keyword>
<dbReference type="PIRSF" id="PIRSF006135">
    <property type="entry name" value="CobU"/>
    <property type="match status" value="1"/>
</dbReference>
<gene>
    <name evidence="17" type="ORF">EV662_10728</name>
</gene>
<evidence type="ECO:0000256" key="8">
    <source>
        <dbReference type="ARBA" id="ARBA00022573"/>
    </source>
</evidence>
<reference evidence="17 18" key="1">
    <citation type="submission" date="2019-03" db="EMBL/GenBank/DDBJ databases">
        <title>Genomic Encyclopedia of Type Strains, Phase IV (KMG-IV): sequencing the most valuable type-strain genomes for metagenomic binning, comparative biology and taxonomic classification.</title>
        <authorList>
            <person name="Goeker M."/>
        </authorList>
    </citation>
    <scope>NUCLEOTIDE SEQUENCE [LARGE SCALE GENOMIC DNA]</scope>
    <source>
        <strain evidence="17 18">DSM 18063</strain>
    </source>
</reference>
<feature type="binding site" evidence="16">
    <location>
        <begin position="46"/>
        <end position="48"/>
    </location>
    <ligand>
        <name>GTP</name>
        <dbReference type="ChEBI" id="CHEBI:37565"/>
    </ligand>
</feature>
<evidence type="ECO:0000256" key="3">
    <source>
        <dbReference type="ARBA" id="ARBA00001522"/>
    </source>
</evidence>
<evidence type="ECO:0000256" key="6">
    <source>
        <dbReference type="ARBA" id="ARBA00005159"/>
    </source>
</evidence>
<keyword evidence="17" id="KW-0548">Nucleotidyltransferase</keyword>
<dbReference type="EC" id="2.7.1.156" evidence="14"/>
<evidence type="ECO:0000313" key="17">
    <source>
        <dbReference type="EMBL" id="TCP40420.1"/>
    </source>
</evidence>
<evidence type="ECO:0000256" key="13">
    <source>
        <dbReference type="ARBA" id="ARBA00023134"/>
    </source>
</evidence>
<dbReference type="GO" id="GO:0009236">
    <property type="term" value="P:cobalamin biosynthetic process"/>
    <property type="evidence" value="ECO:0007669"/>
    <property type="project" value="UniProtKB-UniRule"/>
</dbReference>
<evidence type="ECO:0000256" key="1">
    <source>
        <dbReference type="ARBA" id="ARBA00000312"/>
    </source>
</evidence>
<evidence type="ECO:0000256" key="2">
    <source>
        <dbReference type="ARBA" id="ARBA00000711"/>
    </source>
</evidence>
<dbReference type="InterPro" id="IPR003203">
    <property type="entry name" value="CobU/CobP"/>
</dbReference>
<dbReference type="GO" id="GO:0005524">
    <property type="term" value="F:ATP binding"/>
    <property type="evidence" value="ECO:0007669"/>
    <property type="project" value="UniProtKB-UniRule"/>
</dbReference>
<protein>
    <recommendedName>
        <fullName evidence="14">Bifunctional adenosylcobalamin biosynthesis protein</fullName>
        <ecNumber evidence="14">2.7.1.156</ecNumber>
        <ecNumber evidence="14">2.7.7.62</ecNumber>
    </recommendedName>
</protein>
<dbReference type="GO" id="GO:0005525">
    <property type="term" value="F:GTP binding"/>
    <property type="evidence" value="ECO:0007669"/>
    <property type="project" value="UniProtKB-UniRule"/>
</dbReference>
<dbReference type="EC" id="2.7.7.62" evidence="14"/>
<evidence type="ECO:0000256" key="16">
    <source>
        <dbReference type="PIRSR" id="PIRSR006135-2"/>
    </source>
</evidence>
<comment type="function">
    <text evidence="4 14">Catalyzes ATP-dependent phosphorylation of adenosylcobinamide and addition of GMP to adenosylcobinamide phosphate.</text>
</comment>
<evidence type="ECO:0000256" key="12">
    <source>
        <dbReference type="ARBA" id="ARBA00022840"/>
    </source>
</evidence>
<dbReference type="Pfam" id="PF02283">
    <property type="entry name" value="CobU"/>
    <property type="match status" value="1"/>
</dbReference>
<dbReference type="CDD" id="cd00544">
    <property type="entry name" value="CobU"/>
    <property type="match status" value="1"/>
</dbReference>
<organism evidence="17 18">
    <name type="scientific">Rhodovulum marinum</name>
    <dbReference type="NCBI Taxonomy" id="320662"/>
    <lineage>
        <taxon>Bacteria</taxon>
        <taxon>Pseudomonadati</taxon>
        <taxon>Pseudomonadota</taxon>
        <taxon>Alphaproteobacteria</taxon>
        <taxon>Rhodobacterales</taxon>
        <taxon>Paracoccaceae</taxon>
        <taxon>Rhodovulum</taxon>
    </lineage>
</organism>
<evidence type="ECO:0000256" key="10">
    <source>
        <dbReference type="ARBA" id="ARBA00022741"/>
    </source>
</evidence>
<comment type="caution">
    <text evidence="17">The sequence shown here is derived from an EMBL/GenBank/DDBJ whole genome shotgun (WGS) entry which is preliminary data.</text>
</comment>
<keyword evidence="10 14" id="KW-0547">Nucleotide-binding</keyword>
<keyword evidence="8 14" id="KW-0169">Cobalamin biosynthesis</keyword>
<dbReference type="UniPathway" id="UPA00148">
    <property type="reaction ID" value="UER00236"/>
</dbReference>
<keyword evidence="13 14" id="KW-0342">GTP-binding</keyword>
<dbReference type="Gene3D" id="3.40.50.300">
    <property type="entry name" value="P-loop containing nucleotide triphosphate hydrolases"/>
    <property type="match status" value="1"/>
</dbReference>
<evidence type="ECO:0000256" key="4">
    <source>
        <dbReference type="ARBA" id="ARBA00003889"/>
    </source>
</evidence>
<dbReference type="OrthoDB" id="9788370at2"/>
<dbReference type="EMBL" id="SLXP01000007">
    <property type="protein sequence ID" value="TCP40420.1"/>
    <property type="molecule type" value="Genomic_DNA"/>
</dbReference>
<dbReference type="GO" id="GO:0008820">
    <property type="term" value="F:cobinamide phosphate guanylyltransferase activity"/>
    <property type="evidence" value="ECO:0007669"/>
    <property type="project" value="UniProtKB-UniRule"/>
</dbReference>
<comment type="similarity">
    <text evidence="7 14">Belongs to the CobU/CobP family.</text>
</comment>
<feature type="active site" description="GMP-histidine intermediate" evidence="15">
    <location>
        <position position="62"/>
    </location>
</feature>
<evidence type="ECO:0000256" key="11">
    <source>
        <dbReference type="ARBA" id="ARBA00022777"/>
    </source>
</evidence>
<comment type="catalytic activity">
    <reaction evidence="2 14">
        <text>adenosylcob(III)inamide phosphate + GTP + H(+) = adenosylcob(III)inamide-GDP + diphosphate</text>
        <dbReference type="Rhea" id="RHEA:22712"/>
        <dbReference type="ChEBI" id="CHEBI:15378"/>
        <dbReference type="ChEBI" id="CHEBI:33019"/>
        <dbReference type="ChEBI" id="CHEBI:37565"/>
        <dbReference type="ChEBI" id="CHEBI:58502"/>
        <dbReference type="ChEBI" id="CHEBI:60487"/>
        <dbReference type="EC" id="2.7.7.62"/>
    </reaction>
</comment>
<feature type="binding site" evidence="16">
    <location>
        <position position="74"/>
    </location>
    <ligand>
        <name>GTP</name>
        <dbReference type="ChEBI" id="CHEBI:37565"/>
    </ligand>
</feature>
<accession>A0A4R2PWI5</accession>
<keyword evidence="12 14" id="KW-0067">ATP-binding</keyword>
<dbReference type="AlphaFoldDB" id="A0A4R2PWI5"/>
<sequence length="185" mass="19834">MERASHPQGGTVLPQIILVTGGARSGKSRHAEARARGLPGERVYIATARADDDEMRARIARHIADRGDGWTTIEAPVDLVGALDRSDGRGPRLVDCLTLWLSNLMLEGRDWEPEAAALVAALARQKSPVVMVSNEVGMGIVPDNALARAFRDAQGWLNQRVAAIADEVEFVVAGLPMRVKGPSPA</sequence>
<dbReference type="InterPro" id="IPR027417">
    <property type="entry name" value="P-loop_NTPase"/>
</dbReference>
<comment type="pathway">
    <text evidence="6 14">Cofactor biosynthesis; adenosylcobalamin biosynthesis; adenosylcobalamin from cob(II)yrinate a,c-diamide: step 5/7.</text>
</comment>
<keyword evidence="18" id="KW-1185">Reference proteome</keyword>
<evidence type="ECO:0000256" key="7">
    <source>
        <dbReference type="ARBA" id="ARBA00007490"/>
    </source>
</evidence>
<dbReference type="PANTHER" id="PTHR34848">
    <property type="match status" value="1"/>
</dbReference>
<comment type="catalytic activity">
    <reaction evidence="1 14">
        <text>adenosylcob(III)inamide + ATP = adenosylcob(III)inamide phosphate + ADP + H(+)</text>
        <dbReference type="Rhea" id="RHEA:15769"/>
        <dbReference type="ChEBI" id="CHEBI:2480"/>
        <dbReference type="ChEBI" id="CHEBI:15378"/>
        <dbReference type="ChEBI" id="CHEBI:30616"/>
        <dbReference type="ChEBI" id="CHEBI:58502"/>
        <dbReference type="ChEBI" id="CHEBI:456216"/>
        <dbReference type="EC" id="2.7.1.156"/>
    </reaction>
</comment>
<dbReference type="SUPFAM" id="SSF52540">
    <property type="entry name" value="P-loop containing nucleoside triphosphate hydrolases"/>
    <property type="match status" value="1"/>
</dbReference>
<feature type="binding site" evidence="16">
    <location>
        <begin position="21"/>
        <end position="28"/>
    </location>
    <ligand>
        <name>GTP</name>
        <dbReference type="ChEBI" id="CHEBI:37565"/>
    </ligand>
</feature>
<dbReference type="Proteomes" id="UP000294835">
    <property type="component" value="Unassembled WGS sequence"/>
</dbReference>
<comment type="catalytic activity">
    <reaction evidence="3">
        <text>adenosylcob(III)inamide + GTP = adenosylcob(III)inamide phosphate + GDP + H(+)</text>
        <dbReference type="Rhea" id="RHEA:15765"/>
        <dbReference type="ChEBI" id="CHEBI:2480"/>
        <dbReference type="ChEBI" id="CHEBI:15378"/>
        <dbReference type="ChEBI" id="CHEBI:37565"/>
        <dbReference type="ChEBI" id="CHEBI:58189"/>
        <dbReference type="ChEBI" id="CHEBI:58502"/>
        <dbReference type="EC" id="2.7.1.156"/>
    </reaction>
</comment>
<keyword evidence="9 14" id="KW-0808">Transferase</keyword>
<dbReference type="PANTHER" id="PTHR34848:SF1">
    <property type="entry name" value="BIFUNCTIONAL ADENOSYLCOBALAMIN BIOSYNTHESIS PROTEIN COBU"/>
    <property type="match status" value="1"/>
</dbReference>
<dbReference type="GO" id="GO:0043752">
    <property type="term" value="F:adenosylcobinamide kinase activity"/>
    <property type="evidence" value="ECO:0007669"/>
    <property type="project" value="UniProtKB-EC"/>
</dbReference>
<evidence type="ECO:0000313" key="18">
    <source>
        <dbReference type="Proteomes" id="UP000294835"/>
    </source>
</evidence>
<evidence type="ECO:0000256" key="9">
    <source>
        <dbReference type="ARBA" id="ARBA00022679"/>
    </source>
</evidence>
<feature type="binding site" evidence="16">
    <location>
        <position position="95"/>
    </location>
    <ligand>
        <name>GTP</name>
        <dbReference type="ChEBI" id="CHEBI:37565"/>
    </ligand>
</feature>
<comment type="pathway">
    <text evidence="5 14">Cofactor biosynthesis; adenosylcobalamin biosynthesis; adenosylcobalamin from cob(II)yrinate a,c-diamide: step 6/7.</text>
</comment>
<dbReference type="NCBIfam" id="NF004469">
    <property type="entry name" value="PRK05800.1"/>
    <property type="match status" value="1"/>
</dbReference>
<proteinExistence type="inferred from homology"/>
<evidence type="ECO:0000256" key="5">
    <source>
        <dbReference type="ARBA" id="ARBA00004692"/>
    </source>
</evidence>
<evidence type="ECO:0000256" key="14">
    <source>
        <dbReference type="PIRNR" id="PIRNR006135"/>
    </source>
</evidence>